<evidence type="ECO:0000313" key="3">
    <source>
        <dbReference type="Proteomes" id="UP000308054"/>
    </source>
</evidence>
<dbReference type="AlphaFoldDB" id="A0A4S2H2H0"/>
<feature type="transmembrane region" description="Helical" evidence="1">
    <location>
        <begin position="233"/>
        <end position="253"/>
    </location>
</feature>
<dbReference type="InterPro" id="IPR005625">
    <property type="entry name" value="PepSY-ass_TM"/>
</dbReference>
<proteinExistence type="predicted"/>
<comment type="caution">
    <text evidence="2">The sequence shown here is derived from an EMBL/GenBank/DDBJ whole genome shotgun (WGS) entry which is preliminary data.</text>
</comment>
<dbReference type="Pfam" id="PF03929">
    <property type="entry name" value="PepSY_TM"/>
    <property type="match status" value="1"/>
</dbReference>
<keyword evidence="1" id="KW-0472">Membrane</keyword>
<evidence type="ECO:0000313" key="2">
    <source>
        <dbReference type="EMBL" id="TGY89724.1"/>
    </source>
</evidence>
<feature type="transmembrane region" description="Helical" evidence="1">
    <location>
        <begin position="424"/>
        <end position="442"/>
    </location>
</feature>
<gene>
    <name evidence="2" type="ORF">E5163_00860</name>
</gene>
<evidence type="ECO:0008006" key="4">
    <source>
        <dbReference type="Google" id="ProtNLM"/>
    </source>
</evidence>
<sequence length="443" mass="48849">MRGLRLHQPHRALPGRAALDLPGADAHVVDAIRSGPQTRPAARAKAKKKTRSLWWQVHQWAGLQISLFLSFVFVTGTLAVLSYEMDWLARPAMWAAPTPAEERVSWGRVGAAVEDHLPGAEILNLYAPLHPASTFDVIVSHEGATKHVYVHPRTGQVTGTGPWAGFQRFLRNTHRHLMIPVKWGVSIVSISAVFLLVSLVTSFWVYKKWWRGFLRWPEGRTARALTGDVHRVMGVWSIWFIVLMIVTGLWYFVEQWGGAAPAANAPRTEIAGEAPQVFDRPGDALDAGIAALRDQIPGYRVDTVRWLPGGQPVFEVHGTTDRAILVRPRANAAWIDARTGALLETVDPSTLSVHTRIAEAADPLHFGTFGGYWTKTLWFVFGAGLSALSLTGVAIYALRIAKAGREEPGWGSGLMRAWRAMGPARWPALALCLLPFVMAPFVL</sequence>
<dbReference type="PANTHER" id="PTHR34219:SF8">
    <property type="entry name" value="PEPSY DOMAIN-CONTAINING PROTEIN"/>
    <property type="match status" value="1"/>
</dbReference>
<keyword evidence="1" id="KW-0812">Transmembrane</keyword>
<accession>A0A4S2H2H0</accession>
<dbReference type="Proteomes" id="UP000308054">
    <property type="component" value="Unassembled WGS sequence"/>
</dbReference>
<dbReference type="PANTHER" id="PTHR34219">
    <property type="entry name" value="IRON-REGULATED INNER MEMBRANE PROTEIN-RELATED"/>
    <property type="match status" value="1"/>
</dbReference>
<feature type="transmembrane region" description="Helical" evidence="1">
    <location>
        <begin position="60"/>
        <end position="83"/>
    </location>
</feature>
<dbReference type="EMBL" id="SRXW01000001">
    <property type="protein sequence ID" value="TGY89724.1"/>
    <property type="molecule type" value="Genomic_DNA"/>
</dbReference>
<keyword evidence="3" id="KW-1185">Reference proteome</keyword>
<name>A0A4S2H2H0_9PROT</name>
<reference evidence="2 3" key="1">
    <citation type="journal article" date="2017" name="Int. J. Syst. Evol. Microbiol.">
        <title>Marinicauda algicola sp. nov., isolated from a marine red alga Rhodosorus marinus.</title>
        <authorList>
            <person name="Jeong S.E."/>
            <person name="Jeon S.H."/>
            <person name="Chun B.H."/>
            <person name="Kim D.W."/>
            <person name="Jeon C.O."/>
        </authorList>
    </citation>
    <scope>NUCLEOTIDE SEQUENCE [LARGE SCALE GENOMIC DNA]</scope>
    <source>
        <strain evidence="2 3">JCM 31718</strain>
    </source>
</reference>
<keyword evidence="1" id="KW-1133">Transmembrane helix</keyword>
<feature type="transmembrane region" description="Helical" evidence="1">
    <location>
        <begin position="183"/>
        <end position="206"/>
    </location>
</feature>
<organism evidence="2 3">
    <name type="scientific">Marinicauda algicola</name>
    <dbReference type="NCBI Taxonomy" id="2029849"/>
    <lineage>
        <taxon>Bacteria</taxon>
        <taxon>Pseudomonadati</taxon>
        <taxon>Pseudomonadota</taxon>
        <taxon>Alphaproteobacteria</taxon>
        <taxon>Maricaulales</taxon>
        <taxon>Maricaulaceae</taxon>
        <taxon>Marinicauda</taxon>
    </lineage>
</organism>
<feature type="transmembrane region" description="Helical" evidence="1">
    <location>
        <begin position="377"/>
        <end position="398"/>
    </location>
</feature>
<evidence type="ECO:0000256" key="1">
    <source>
        <dbReference type="SAM" id="Phobius"/>
    </source>
</evidence>
<protein>
    <recommendedName>
        <fullName evidence="4">PepSY domain-containing protein</fullName>
    </recommendedName>
</protein>